<feature type="transmembrane region" description="Helical" evidence="2">
    <location>
        <begin position="88"/>
        <end position="109"/>
    </location>
</feature>
<sequence>MGPVAGVIDEFERRITLTPAGRKRDLPFNIVAQAVSLQHITNTTGGDVCGAKDASVPQSTESASPTNFPSTSFSTSNRDNGLPGAAKAGIGVGVTIAVLAILLATFLLWRRIRAVAERAEGDAAWSGMPELAADNVKKHERLAEKDGTSVVELSQDSIPLKLPADVQAYEIGSNVRDEGYSRG</sequence>
<evidence type="ECO:0000313" key="4">
    <source>
        <dbReference type="Proteomes" id="UP000800200"/>
    </source>
</evidence>
<keyword evidence="2" id="KW-0472">Membrane</keyword>
<dbReference type="Proteomes" id="UP000800200">
    <property type="component" value="Unassembled WGS sequence"/>
</dbReference>
<evidence type="ECO:0000256" key="1">
    <source>
        <dbReference type="SAM" id="MobiDB-lite"/>
    </source>
</evidence>
<feature type="region of interest" description="Disordered" evidence="1">
    <location>
        <begin position="51"/>
        <end position="78"/>
    </location>
</feature>
<gene>
    <name evidence="3" type="ORF">K469DRAFT_689312</name>
</gene>
<dbReference type="OrthoDB" id="4770059at2759"/>
<keyword evidence="4" id="KW-1185">Reference proteome</keyword>
<evidence type="ECO:0000256" key="2">
    <source>
        <dbReference type="SAM" id="Phobius"/>
    </source>
</evidence>
<organism evidence="3 4">
    <name type="scientific">Zopfia rhizophila CBS 207.26</name>
    <dbReference type="NCBI Taxonomy" id="1314779"/>
    <lineage>
        <taxon>Eukaryota</taxon>
        <taxon>Fungi</taxon>
        <taxon>Dikarya</taxon>
        <taxon>Ascomycota</taxon>
        <taxon>Pezizomycotina</taxon>
        <taxon>Dothideomycetes</taxon>
        <taxon>Dothideomycetes incertae sedis</taxon>
        <taxon>Zopfiaceae</taxon>
        <taxon>Zopfia</taxon>
    </lineage>
</organism>
<name>A0A6A6ERU1_9PEZI</name>
<keyword evidence="2" id="KW-1133">Transmembrane helix</keyword>
<protein>
    <submittedName>
        <fullName evidence="3">Uncharacterized protein</fullName>
    </submittedName>
</protein>
<dbReference type="EMBL" id="ML994612">
    <property type="protein sequence ID" value="KAF2194294.1"/>
    <property type="molecule type" value="Genomic_DNA"/>
</dbReference>
<evidence type="ECO:0000313" key="3">
    <source>
        <dbReference type="EMBL" id="KAF2194294.1"/>
    </source>
</evidence>
<keyword evidence="2" id="KW-0812">Transmembrane</keyword>
<feature type="compositionally biased region" description="Low complexity" evidence="1">
    <location>
        <begin position="64"/>
        <end position="77"/>
    </location>
</feature>
<accession>A0A6A6ERU1</accession>
<dbReference type="AlphaFoldDB" id="A0A6A6ERU1"/>
<proteinExistence type="predicted"/>
<reference evidence="3" key="1">
    <citation type="journal article" date="2020" name="Stud. Mycol.">
        <title>101 Dothideomycetes genomes: a test case for predicting lifestyles and emergence of pathogens.</title>
        <authorList>
            <person name="Haridas S."/>
            <person name="Albert R."/>
            <person name="Binder M."/>
            <person name="Bloem J."/>
            <person name="Labutti K."/>
            <person name="Salamov A."/>
            <person name="Andreopoulos B."/>
            <person name="Baker S."/>
            <person name="Barry K."/>
            <person name="Bills G."/>
            <person name="Bluhm B."/>
            <person name="Cannon C."/>
            <person name="Castanera R."/>
            <person name="Culley D."/>
            <person name="Daum C."/>
            <person name="Ezra D."/>
            <person name="Gonzalez J."/>
            <person name="Henrissat B."/>
            <person name="Kuo A."/>
            <person name="Liang C."/>
            <person name="Lipzen A."/>
            <person name="Lutzoni F."/>
            <person name="Magnuson J."/>
            <person name="Mondo S."/>
            <person name="Nolan M."/>
            <person name="Ohm R."/>
            <person name="Pangilinan J."/>
            <person name="Park H.-J."/>
            <person name="Ramirez L."/>
            <person name="Alfaro M."/>
            <person name="Sun H."/>
            <person name="Tritt A."/>
            <person name="Yoshinaga Y."/>
            <person name="Zwiers L.-H."/>
            <person name="Turgeon B."/>
            <person name="Goodwin S."/>
            <person name="Spatafora J."/>
            <person name="Crous P."/>
            <person name="Grigoriev I."/>
        </authorList>
    </citation>
    <scope>NUCLEOTIDE SEQUENCE</scope>
    <source>
        <strain evidence="3">CBS 207.26</strain>
    </source>
</reference>